<evidence type="ECO:0000259" key="2">
    <source>
        <dbReference type="Pfam" id="PF10088"/>
    </source>
</evidence>
<sequence length="579" mass="64529">MLRRLSADNPRFKTLEFRPGLNILVSDTTARSATTDSRNGAGKTSVIELLHFLLGAQADGMVVMQRQLRPVTFSLDLDWPGQPAGVRVSRSGARAGVVGLEPDITESPGVMFRQARGSAPVAEWNRLIESALYGLHGDHPGVSGRALLSFTIRRVTSHAFNEPQRSFSRQPEADATTNLAYLLGLDWQLAGRYRDLAAREAARKQLRRAVNDPIWGRIVGTTADLRAQVTVAESRTADLRAQVGEFRVVPQYEALKDRADDLDRRIRQLGNDDVIDQRNLEQLERAVQETADTEVRYLEPVYSDLGVLLGDQVRRRFDEVRAFHEAVVRNRRVYLTEEIETRRRRLADRARQRAELGTEQAAVLRQLSEGGALEALTMMQQALAREEAGLEALRNRLDAARALEASAQQIRAERAGLQQEIRTDLEERGARVRRAMLLFDDYAQRLYGTGRKGYLVIDPAPTSLKITPRIETDASHGIGHMSIFCFDLTTAVIAHQDGRGPDFLVHDSHLFDGVDDRQLARALAVAAETCAAEGMQYIATFNSDDLAKAESRGFDPAPYVMEPRLTDASEDGGLFGFRF</sequence>
<dbReference type="RefSeq" id="WP_145853615.1">
    <property type="nucleotide sequence ID" value="NZ_RPFW01000003.1"/>
</dbReference>
<dbReference type="Pfam" id="PF10088">
    <property type="entry name" value="DUF2326"/>
    <property type="match status" value="1"/>
</dbReference>
<accession>A0A6P2BXE5</accession>
<dbReference type="InterPro" id="IPR046919">
    <property type="entry name" value="ABC-3C_CTD10"/>
</dbReference>
<protein>
    <submittedName>
        <fullName evidence="4">DUF2326 domain-containing protein</fullName>
    </submittedName>
</protein>
<feature type="coiled-coil region" evidence="1">
    <location>
        <begin position="376"/>
        <end position="427"/>
    </location>
</feature>
<name>A0A6P2BXE5_9ACTN</name>
<dbReference type="Pfam" id="PF20275">
    <property type="entry name" value="CTD10"/>
    <property type="match status" value="1"/>
</dbReference>
<gene>
    <name evidence="4" type="ORF">EAS64_14860</name>
</gene>
<organism evidence="4 5">
    <name type="scientific">Trebonia kvetii</name>
    <dbReference type="NCBI Taxonomy" id="2480626"/>
    <lineage>
        <taxon>Bacteria</taxon>
        <taxon>Bacillati</taxon>
        <taxon>Actinomycetota</taxon>
        <taxon>Actinomycetes</taxon>
        <taxon>Streptosporangiales</taxon>
        <taxon>Treboniaceae</taxon>
        <taxon>Trebonia</taxon>
    </lineage>
</organism>
<evidence type="ECO:0000256" key="1">
    <source>
        <dbReference type="SAM" id="Coils"/>
    </source>
</evidence>
<dbReference type="InterPro" id="IPR018760">
    <property type="entry name" value="DUF2326"/>
</dbReference>
<evidence type="ECO:0000313" key="4">
    <source>
        <dbReference type="EMBL" id="TVZ03744.1"/>
    </source>
</evidence>
<proteinExistence type="predicted"/>
<evidence type="ECO:0000313" key="5">
    <source>
        <dbReference type="Proteomes" id="UP000460272"/>
    </source>
</evidence>
<dbReference type="Proteomes" id="UP000460272">
    <property type="component" value="Unassembled WGS sequence"/>
</dbReference>
<feature type="domain" description="ABC-three component systems C-terminal" evidence="3">
    <location>
        <begin position="278"/>
        <end position="404"/>
    </location>
</feature>
<evidence type="ECO:0000259" key="3">
    <source>
        <dbReference type="Pfam" id="PF20275"/>
    </source>
</evidence>
<dbReference type="EMBL" id="RPFW01000003">
    <property type="protein sequence ID" value="TVZ03744.1"/>
    <property type="molecule type" value="Genomic_DNA"/>
</dbReference>
<dbReference type="OrthoDB" id="7314834at2"/>
<feature type="domain" description="DUF2326" evidence="2">
    <location>
        <begin position="443"/>
        <end position="579"/>
    </location>
</feature>
<comment type="caution">
    <text evidence="4">The sequence shown here is derived from an EMBL/GenBank/DDBJ whole genome shotgun (WGS) entry which is preliminary data.</text>
</comment>
<dbReference type="AlphaFoldDB" id="A0A6P2BXE5"/>
<reference evidence="4 5" key="1">
    <citation type="submission" date="2018-11" db="EMBL/GenBank/DDBJ databases">
        <title>Trebonia kvetii gen.nov., sp.nov., a novel acidophilic actinobacterium, and proposal of the new actinobacterial family Treboniaceae fam. nov.</title>
        <authorList>
            <person name="Rapoport D."/>
            <person name="Sagova-Mareckova M."/>
            <person name="Sedlacek I."/>
            <person name="Provaznik J."/>
            <person name="Kralova S."/>
            <person name="Pavlinic D."/>
            <person name="Benes V."/>
            <person name="Kopecky J."/>
        </authorList>
    </citation>
    <scope>NUCLEOTIDE SEQUENCE [LARGE SCALE GENOMIC DNA]</scope>
    <source>
        <strain evidence="4 5">15Tr583</strain>
    </source>
</reference>
<keyword evidence="1" id="KW-0175">Coiled coil</keyword>
<keyword evidence="5" id="KW-1185">Reference proteome</keyword>